<proteinExistence type="predicted"/>
<gene>
    <name evidence="1" type="ORF">CDL12_21672</name>
</gene>
<dbReference type="PANTHER" id="PTHR33240:SF15">
    <property type="entry name" value="GAG-PRO-LIKE PROTEIN"/>
    <property type="match status" value="1"/>
</dbReference>
<dbReference type="AlphaFoldDB" id="A0A2G9GKP9"/>
<protein>
    <submittedName>
        <fullName evidence="1">Uncharacterized protein</fullName>
    </submittedName>
</protein>
<reference evidence="2" key="1">
    <citation type="journal article" date="2018" name="Gigascience">
        <title>Genome assembly of the Pink Ipe (Handroanthus impetiginosus, Bignoniaceae), a highly valued, ecologically keystone Neotropical timber forest tree.</title>
        <authorList>
            <person name="Silva-Junior O.B."/>
            <person name="Grattapaglia D."/>
            <person name="Novaes E."/>
            <person name="Collevatti R.G."/>
        </authorList>
    </citation>
    <scope>NUCLEOTIDE SEQUENCE [LARGE SCALE GENOMIC DNA]</scope>
    <source>
        <strain evidence="2">cv. UFG-1</strain>
    </source>
</reference>
<comment type="caution">
    <text evidence="1">The sequence shown here is derived from an EMBL/GenBank/DDBJ whole genome shotgun (WGS) entry which is preliminary data.</text>
</comment>
<keyword evidence="2" id="KW-1185">Reference proteome</keyword>
<name>A0A2G9GKP9_9LAMI</name>
<dbReference type="STRING" id="429701.A0A2G9GKP9"/>
<dbReference type="EMBL" id="NKXS01004628">
    <property type="protein sequence ID" value="PIN05785.1"/>
    <property type="molecule type" value="Genomic_DNA"/>
</dbReference>
<accession>A0A2G9GKP9</accession>
<dbReference type="PANTHER" id="PTHR33240">
    <property type="entry name" value="OS08G0508500 PROTEIN"/>
    <property type="match status" value="1"/>
</dbReference>
<evidence type="ECO:0000313" key="2">
    <source>
        <dbReference type="Proteomes" id="UP000231279"/>
    </source>
</evidence>
<evidence type="ECO:0000313" key="1">
    <source>
        <dbReference type="EMBL" id="PIN05785.1"/>
    </source>
</evidence>
<dbReference type="OrthoDB" id="912451at2759"/>
<sequence>MEEMRWALKGVLEMIMEGMAFDDNILAEFIPSNYRLPRIPEYHGTTILPSTYADDESLRDYLRRFTMAVLEVPSAHKEVLANSFVNGLTEGPFFAALGDPLVITATVANYDVAKVFVDCGSSIDILFMRVFWQMDLGRVKMEPVQTALIILPLTLGKSADAKTKMVRFLIMDTLSTYNAILSRPVLNFFQAVPSTYHQKIKYPVDGRVGEIRGDQFISKRCYVEAVGVFDNNKGPGPADKAN</sequence>
<organism evidence="1 2">
    <name type="scientific">Handroanthus impetiginosus</name>
    <dbReference type="NCBI Taxonomy" id="429701"/>
    <lineage>
        <taxon>Eukaryota</taxon>
        <taxon>Viridiplantae</taxon>
        <taxon>Streptophyta</taxon>
        <taxon>Embryophyta</taxon>
        <taxon>Tracheophyta</taxon>
        <taxon>Spermatophyta</taxon>
        <taxon>Magnoliopsida</taxon>
        <taxon>eudicotyledons</taxon>
        <taxon>Gunneridae</taxon>
        <taxon>Pentapetalae</taxon>
        <taxon>asterids</taxon>
        <taxon>lamiids</taxon>
        <taxon>Lamiales</taxon>
        <taxon>Bignoniaceae</taxon>
        <taxon>Crescentiina</taxon>
        <taxon>Tabebuia alliance</taxon>
        <taxon>Handroanthus</taxon>
    </lineage>
</organism>
<dbReference type="Proteomes" id="UP000231279">
    <property type="component" value="Unassembled WGS sequence"/>
</dbReference>